<reference evidence="2" key="1">
    <citation type="journal article" date="2019" name="Sci. Rep.">
        <title>Draft genome of Tanacetum cinerariifolium, the natural source of mosquito coil.</title>
        <authorList>
            <person name="Yamashiro T."/>
            <person name="Shiraishi A."/>
            <person name="Satake H."/>
            <person name="Nakayama K."/>
        </authorList>
    </citation>
    <scope>NUCLEOTIDE SEQUENCE</scope>
</reference>
<protein>
    <submittedName>
        <fullName evidence="2">Uncharacterized protein</fullName>
    </submittedName>
</protein>
<feature type="compositionally biased region" description="Basic and acidic residues" evidence="1">
    <location>
        <begin position="430"/>
        <end position="446"/>
    </location>
</feature>
<feature type="region of interest" description="Disordered" evidence="1">
    <location>
        <begin position="430"/>
        <end position="468"/>
    </location>
</feature>
<evidence type="ECO:0000256" key="1">
    <source>
        <dbReference type="SAM" id="MobiDB-lite"/>
    </source>
</evidence>
<feature type="compositionally biased region" description="Basic residues" evidence="1">
    <location>
        <begin position="70"/>
        <end position="79"/>
    </location>
</feature>
<accession>A0A6L2J4G6</accession>
<comment type="caution">
    <text evidence="2">The sequence shown here is derived from an EMBL/GenBank/DDBJ whole genome shotgun (WGS) entry which is preliminary data.</text>
</comment>
<dbReference type="AlphaFoldDB" id="A0A6L2J4G6"/>
<sequence>MARHKEMHVISSHTKKIFANMRRIRAEFSGVITPLFDIMMVQAAADMGDTPVETHQSPIDDQLYTFRPQKIQKPRRKQRKEAEVSPDELEDKDHVLTPSSDPLPSGEDSYTLNELMVFCTSLQEERKSRSGGLMRLMKIGLGRRVKSPLEKASLGAHEYASKQGRMIEEIDQDDKIALDANTQGRKTNEEMFGVDDLTREEVVTTVVDKVSVALTTDVTEDEITMAQALAALKSVNLQFQLLLQKLQLLFQLQEPKASSKIKKEFSKVQKARLLVELIEKRKKHFAALRAQEKRNKTPTKAQIRGQICTFLKNMGGYKHSYLKGRSYDEIKKLFDREMKKVDENINPVIDDTEELKKCMEIVLDDEDEVLTEATPISSRSPTIIDYKIHKEEKENYFMIIRDGGNSQVYQTFEKLFKNFNREEVEVLKQRKEAKVSHDESADEDHVPTPSSDPLPSGEDSYTLNGLMGRKNDDEMFGVDDLSGEEVVLDTTTGEHEDQILEYVSTAKPVTTAGEVVTTVANKVSAASTIDVTEYEITMAQALAALKSKKPKVVVQEQEVSTTILAGATTVTTAILTPKGKGIVLHEQKQSHISTISSSKDIGFVGVVTPLFEIMMVQAAIDIADEDHVPTPSSDPLPSGEDSYTLNGLMGRKNDDEMFGVDDLSGEEVVLDTTTGEHEDQILEYVSTAKPVTTAGEVVTTVANKVSAASTIDVTEYEITMAQALAALKSKKPKVVRLYIQLPPSSVVVGGGWGWRWRRCLVVVVTMIGCDDSGSDGDW</sequence>
<name>A0A6L2J4G6_TANCI</name>
<proteinExistence type="predicted"/>
<organism evidence="2">
    <name type="scientific">Tanacetum cinerariifolium</name>
    <name type="common">Dalmatian daisy</name>
    <name type="synonym">Chrysanthemum cinerariifolium</name>
    <dbReference type="NCBI Taxonomy" id="118510"/>
    <lineage>
        <taxon>Eukaryota</taxon>
        <taxon>Viridiplantae</taxon>
        <taxon>Streptophyta</taxon>
        <taxon>Embryophyta</taxon>
        <taxon>Tracheophyta</taxon>
        <taxon>Spermatophyta</taxon>
        <taxon>Magnoliopsida</taxon>
        <taxon>eudicotyledons</taxon>
        <taxon>Gunneridae</taxon>
        <taxon>Pentapetalae</taxon>
        <taxon>asterids</taxon>
        <taxon>campanulids</taxon>
        <taxon>Asterales</taxon>
        <taxon>Asteraceae</taxon>
        <taxon>Asteroideae</taxon>
        <taxon>Anthemideae</taxon>
        <taxon>Anthemidinae</taxon>
        <taxon>Tanacetum</taxon>
    </lineage>
</organism>
<evidence type="ECO:0000313" key="2">
    <source>
        <dbReference type="EMBL" id="GEU31756.1"/>
    </source>
</evidence>
<feature type="compositionally biased region" description="Polar residues" evidence="1">
    <location>
        <begin position="97"/>
        <end position="108"/>
    </location>
</feature>
<gene>
    <name evidence="2" type="ORF">Tci_003734</name>
</gene>
<feature type="region of interest" description="Disordered" evidence="1">
    <location>
        <begin position="49"/>
        <end position="108"/>
    </location>
</feature>
<feature type="compositionally biased region" description="Polar residues" evidence="1">
    <location>
        <begin position="448"/>
        <end position="463"/>
    </location>
</feature>
<dbReference type="EMBL" id="BKCJ010000283">
    <property type="protein sequence ID" value="GEU31756.1"/>
    <property type="molecule type" value="Genomic_DNA"/>
</dbReference>